<dbReference type="Proteomes" id="UP000887580">
    <property type="component" value="Unplaced"/>
</dbReference>
<reference evidence="2" key="1">
    <citation type="submission" date="2022-11" db="UniProtKB">
        <authorList>
            <consortium name="WormBaseParasite"/>
        </authorList>
    </citation>
    <scope>IDENTIFICATION</scope>
</reference>
<proteinExistence type="predicted"/>
<protein>
    <submittedName>
        <fullName evidence="2">CN hydrolase domain-containing protein</fullName>
    </submittedName>
</protein>
<organism evidence="1 2">
    <name type="scientific">Panagrolaimus sp. PS1159</name>
    <dbReference type="NCBI Taxonomy" id="55785"/>
    <lineage>
        <taxon>Eukaryota</taxon>
        <taxon>Metazoa</taxon>
        <taxon>Ecdysozoa</taxon>
        <taxon>Nematoda</taxon>
        <taxon>Chromadorea</taxon>
        <taxon>Rhabditida</taxon>
        <taxon>Tylenchina</taxon>
        <taxon>Panagrolaimomorpha</taxon>
        <taxon>Panagrolaimoidea</taxon>
        <taxon>Panagrolaimidae</taxon>
        <taxon>Panagrolaimus</taxon>
    </lineage>
</organism>
<evidence type="ECO:0000313" key="2">
    <source>
        <dbReference type="WBParaSite" id="PS1159_v2.g22461.t1"/>
    </source>
</evidence>
<sequence>MCVVASEFVFDSEELNVEFEKPNDGDIVNFLEESQGLDEILQKLSQNDHKEAIRLLYGKQLPKLSINSSIIDFAKKNNFQIHGYQIGAQPEQLQPPRKVKIAGIQNRIVLPTNASIEDQRNAIFNRVGKMIEAAAEAGANIICLQEAWTMPFAFCTRERLPWTEFAEDAEIGPATTFLKPIAAKYGIVIISPILERDQNGVIWNTAVVISHTGNYIGKSRKNHIPRVGDFNEATYYMESNLGHPVFDTVFGKIAINICYGRHFPQNWMMYALNGAEIIFNPSATIDGLSEPLWFIEARNAAIANHVFTVAINRVGTESFPHEFTSGDGKPAHKSFGYFYGSSYISAPDGSRTPSLPRNKEGVILAEIDLNLCQQVKDSWLFRMTNRLPLYAKEFTEASESNYRPEFIKEV</sequence>
<dbReference type="WBParaSite" id="PS1159_v2.g22461.t1">
    <property type="protein sequence ID" value="PS1159_v2.g22461.t1"/>
    <property type="gene ID" value="PS1159_v2.g22461"/>
</dbReference>
<name>A0AC35FZM0_9BILA</name>
<accession>A0AC35FZM0</accession>
<evidence type="ECO:0000313" key="1">
    <source>
        <dbReference type="Proteomes" id="UP000887580"/>
    </source>
</evidence>